<comment type="caution">
    <text evidence="11">The sequence shown here is derived from an EMBL/GenBank/DDBJ whole genome shotgun (WGS) entry which is preliminary data.</text>
</comment>
<dbReference type="GO" id="GO:0016020">
    <property type="term" value="C:membrane"/>
    <property type="evidence" value="ECO:0007669"/>
    <property type="project" value="GOC"/>
</dbReference>
<dbReference type="GO" id="GO:0030170">
    <property type="term" value="F:pyridoxal phosphate binding"/>
    <property type="evidence" value="ECO:0007669"/>
    <property type="project" value="InterPro"/>
</dbReference>
<evidence type="ECO:0000313" key="11">
    <source>
        <dbReference type="EMBL" id="KAK9864958.1"/>
    </source>
</evidence>
<dbReference type="PANTHER" id="PTHR42684:SF3">
    <property type="entry name" value="ADENOSYLMETHIONINE-8-AMINO-7-OXONONANOATE AMINOTRANSFERASE"/>
    <property type="match status" value="1"/>
</dbReference>
<dbReference type="InterPro" id="IPR004839">
    <property type="entry name" value="Aminotransferase_I/II_large"/>
</dbReference>
<dbReference type="InterPro" id="IPR001917">
    <property type="entry name" value="Aminotrans_II_pyridoxalP_BS"/>
</dbReference>
<dbReference type="CDD" id="cd03109">
    <property type="entry name" value="DTBS"/>
    <property type="match status" value="1"/>
</dbReference>
<dbReference type="InterPro" id="IPR027417">
    <property type="entry name" value="P-loop_NTPase"/>
</dbReference>
<dbReference type="SUPFAM" id="SSF52540">
    <property type="entry name" value="P-loop containing nucleoside triphosphate hydrolases"/>
    <property type="match status" value="1"/>
</dbReference>
<proteinExistence type="inferred from homology"/>
<dbReference type="GO" id="GO:0009102">
    <property type="term" value="P:biotin biosynthetic process"/>
    <property type="evidence" value="ECO:0007669"/>
    <property type="project" value="InterPro"/>
</dbReference>
<evidence type="ECO:0000256" key="2">
    <source>
        <dbReference type="ARBA" id="ARBA00004173"/>
    </source>
</evidence>
<dbReference type="InterPro" id="IPR015422">
    <property type="entry name" value="PyrdxlP-dep_Trfase_small"/>
</dbReference>
<sequence length="1217" mass="130051">MCERPVTVQLAWNDWLTDTLGHLKAAQLQRQLRPLGYQDLPVEAVAESQDVPLWLGSSVTPDLLPGNLPLTLFSSNDYLGLSAHPAVRHAAAESALRHGLGPRASPVVGGHTPQHAALQATLARLCGTETAMLFPTGFAANLACLPALGGSKDVIIFSDALNHASIIDGTRLACRAGATVQVYVHADAAHLEQLLQAAPTNKRKIVVTDSVFSMDGDLAPLVELAHLKQRFGFLLVIDEAHATLMMGQKGAGLAEALGVEEHIDLHVGTLSKAVGAQGGFIACSHAIREVLLTKSRSFVYSTAPALPIVAAVQAAIDTAEREPEHRQRLWARIQQFSRLTGLQSPSPVFPIILGSEAAALNFSQQLLQLGFYVPAIRPPTVPKGTSRLRISLSAAHSEGDVAALSRSQGLQPLAQRLLGELVAVAGTWRVPRRGHSFESGLSLAAPTYMIWGANTGVGKTLVAAGLAAAVRRSRGQLLYLKPVQSGYPQDCDSRLPATLADVQQEGAEKADELADIQPGRSYAKTLHAWHTPVGPHLAAQLEGQFVSDEKILQDTRRHLNHFHSSAGPGSIALVETAGGVSSPTPSNTVQCEAWQGLSLPAILVGDGRLGGISATLSAQDSLNLRGHTTAAVVVSEVDGLDNSSALRRHLGTSPLGHQVPVLELPALPQAPTRGSDTPAVDAALQAWLGASAAQFDSLLHLLHDSHAQRVAKLQRSAQAAADTIWWPFTQHQTLGQHDITVIDSRCGEHYSVFRARSVRPAAADAAGMADQQAGSGDLPGRDVKARLDMQYDACASWWTQGVSAHLQPKIVQAMAHAAGRWGHVIFPESTHEPALECTRLLLQGPGKGWASRVFFSDNGSTAIEVALKMAFRKFMADNQYFLSSWQSSVDKGSSPPQLGVLGLTNAYHGDTLGTMDAVAPSPYNGIKQTPWYTARGHRSIASIYDDYIEEQMDVYHRHGAGAKEHRSVGACIIEPVMQGAGGMIIPDPAFQRSMVCVCRKKGIPVIFDEVFSGLWRLGTASAAERLGVRPDIACFAKLLTGGMIPLAVTLATAPVFAAFQNDSKLLALLHGHSYSAHATGCAAAVAAMRIYSDPEQNPNLCHPAYRDRCHQSPACSQPCGRLLELWDLKVVQKLSKQVDVVQHVVAIGTVLAITLRTEPGQQGSYGLESAKIVTRQLKQRGIYARPLGNVVYVMCTPTTSRKQCATLLDDVVSVIIN</sequence>
<evidence type="ECO:0000256" key="5">
    <source>
        <dbReference type="ARBA" id="ARBA00008392"/>
    </source>
</evidence>
<keyword evidence="7" id="KW-0808">Transferase</keyword>
<dbReference type="PROSITE" id="PS00600">
    <property type="entry name" value="AA_TRANSFER_CLASS_3"/>
    <property type="match status" value="1"/>
</dbReference>
<evidence type="ECO:0000256" key="3">
    <source>
        <dbReference type="ARBA" id="ARBA00004760"/>
    </source>
</evidence>
<evidence type="ECO:0000256" key="9">
    <source>
        <dbReference type="ARBA" id="ARBA00022919"/>
    </source>
</evidence>
<gene>
    <name evidence="11" type="ORF">WJX84_008815</name>
</gene>
<name>A0AAW1T804_9CHLO</name>
<protein>
    <recommendedName>
        <fullName evidence="10">Aminotransferase class I/classII large domain-containing protein</fullName>
    </recommendedName>
</protein>
<dbReference type="Proteomes" id="UP001485043">
    <property type="component" value="Unassembled WGS sequence"/>
</dbReference>
<evidence type="ECO:0000256" key="6">
    <source>
        <dbReference type="ARBA" id="ARBA00022576"/>
    </source>
</evidence>
<feature type="domain" description="Aminotransferase class I/classII large" evidence="10">
    <location>
        <begin position="71"/>
        <end position="403"/>
    </location>
</feature>
<keyword evidence="6" id="KW-0032">Aminotransferase</keyword>
<dbReference type="InterPro" id="IPR049704">
    <property type="entry name" value="Aminotrans_3_PPA_site"/>
</dbReference>
<comment type="pathway">
    <text evidence="4">Sphingolipid metabolism.</text>
</comment>
<comment type="pathway">
    <text evidence="3">Lipid metabolism; sphingolipid metabolism.</text>
</comment>
<dbReference type="Gene3D" id="3.90.1150.10">
    <property type="entry name" value="Aspartate Aminotransferase, domain 1"/>
    <property type="match status" value="2"/>
</dbReference>
<reference evidence="11 12" key="1">
    <citation type="journal article" date="2024" name="Nat. Commun.">
        <title>Phylogenomics reveals the evolutionary origins of lichenization in chlorophyte algae.</title>
        <authorList>
            <person name="Puginier C."/>
            <person name="Libourel C."/>
            <person name="Otte J."/>
            <person name="Skaloud P."/>
            <person name="Haon M."/>
            <person name="Grisel S."/>
            <person name="Petersen M."/>
            <person name="Berrin J.G."/>
            <person name="Delaux P.M."/>
            <person name="Dal Grande F."/>
            <person name="Keller J."/>
        </authorList>
    </citation>
    <scope>NUCLEOTIDE SEQUENCE [LARGE SCALE GENOMIC DNA]</scope>
    <source>
        <strain evidence="11 12">SAG 2523</strain>
    </source>
</reference>
<keyword evidence="12" id="KW-1185">Reference proteome</keyword>
<dbReference type="Pfam" id="PF00202">
    <property type="entry name" value="Aminotran_3"/>
    <property type="match status" value="1"/>
</dbReference>
<evidence type="ECO:0000256" key="8">
    <source>
        <dbReference type="ARBA" id="ARBA00022898"/>
    </source>
</evidence>
<organism evidence="11 12">
    <name type="scientific">Apatococcus fuscideae</name>
    <dbReference type="NCBI Taxonomy" id="2026836"/>
    <lineage>
        <taxon>Eukaryota</taxon>
        <taxon>Viridiplantae</taxon>
        <taxon>Chlorophyta</taxon>
        <taxon>core chlorophytes</taxon>
        <taxon>Trebouxiophyceae</taxon>
        <taxon>Chlorellales</taxon>
        <taxon>Chlorellaceae</taxon>
        <taxon>Apatococcus</taxon>
    </lineage>
</organism>
<evidence type="ECO:0000256" key="4">
    <source>
        <dbReference type="ARBA" id="ARBA00004991"/>
    </source>
</evidence>
<dbReference type="GO" id="GO:0005739">
    <property type="term" value="C:mitochondrion"/>
    <property type="evidence" value="ECO:0007669"/>
    <property type="project" value="UniProtKB-SubCell"/>
</dbReference>
<dbReference type="GO" id="GO:0005524">
    <property type="term" value="F:ATP binding"/>
    <property type="evidence" value="ECO:0007669"/>
    <property type="project" value="InterPro"/>
</dbReference>
<dbReference type="GO" id="GO:0000287">
    <property type="term" value="F:magnesium ion binding"/>
    <property type="evidence" value="ECO:0007669"/>
    <property type="project" value="InterPro"/>
</dbReference>
<dbReference type="InterPro" id="IPR004472">
    <property type="entry name" value="DTB_synth_BioD"/>
</dbReference>
<evidence type="ECO:0000256" key="7">
    <source>
        <dbReference type="ARBA" id="ARBA00022679"/>
    </source>
</evidence>
<comment type="cofactor">
    <cofactor evidence="1">
        <name>pyridoxal 5'-phosphate</name>
        <dbReference type="ChEBI" id="CHEBI:597326"/>
    </cofactor>
</comment>
<comment type="similarity">
    <text evidence="5">Belongs to the class-II pyridoxal-phosphate-dependent aminotransferase family.</text>
</comment>
<dbReference type="Pfam" id="PF13500">
    <property type="entry name" value="AAA_26"/>
    <property type="match status" value="1"/>
</dbReference>
<dbReference type="CDD" id="cd06454">
    <property type="entry name" value="KBL_like"/>
    <property type="match status" value="1"/>
</dbReference>
<dbReference type="EMBL" id="JALJOV010000299">
    <property type="protein sequence ID" value="KAK9864958.1"/>
    <property type="molecule type" value="Genomic_DNA"/>
</dbReference>
<dbReference type="GO" id="GO:0004141">
    <property type="term" value="F:dethiobiotin synthase activity"/>
    <property type="evidence" value="ECO:0007669"/>
    <property type="project" value="InterPro"/>
</dbReference>
<dbReference type="GO" id="GO:0004015">
    <property type="term" value="F:adenosylmethionine-8-amino-7-oxononanoate transaminase activity"/>
    <property type="evidence" value="ECO:0007669"/>
    <property type="project" value="TreeGrafter"/>
</dbReference>
<dbReference type="GO" id="GO:0006665">
    <property type="term" value="P:sphingolipid metabolic process"/>
    <property type="evidence" value="ECO:0007669"/>
    <property type="project" value="UniProtKB-KW"/>
</dbReference>
<dbReference type="SUPFAM" id="SSF53383">
    <property type="entry name" value="PLP-dependent transferases"/>
    <property type="match status" value="2"/>
</dbReference>
<dbReference type="Gene3D" id="3.40.640.10">
    <property type="entry name" value="Type I PLP-dependent aspartate aminotransferase-like (Major domain)"/>
    <property type="match status" value="2"/>
</dbReference>
<dbReference type="InterPro" id="IPR015421">
    <property type="entry name" value="PyrdxlP-dep_Trfase_major"/>
</dbReference>
<dbReference type="PROSITE" id="PS00599">
    <property type="entry name" value="AA_TRANSFER_CLASS_2"/>
    <property type="match status" value="1"/>
</dbReference>
<keyword evidence="9" id="KW-0443">Lipid metabolism</keyword>
<dbReference type="AlphaFoldDB" id="A0AAW1T804"/>
<evidence type="ECO:0000259" key="10">
    <source>
        <dbReference type="Pfam" id="PF00155"/>
    </source>
</evidence>
<keyword evidence="8" id="KW-0663">Pyridoxal phosphate</keyword>
<dbReference type="InterPro" id="IPR005814">
    <property type="entry name" value="Aminotrans_3"/>
</dbReference>
<dbReference type="InterPro" id="IPR015424">
    <property type="entry name" value="PyrdxlP-dep_Trfase"/>
</dbReference>
<keyword evidence="9" id="KW-0746">Sphingolipid metabolism</keyword>
<dbReference type="HAMAP" id="MF_00336">
    <property type="entry name" value="BioD"/>
    <property type="match status" value="1"/>
</dbReference>
<evidence type="ECO:0000313" key="12">
    <source>
        <dbReference type="Proteomes" id="UP001485043"/>
    </source>
</evidence>
<accession>A0AAW1T804</accession>
<comment type="subcellular location">
    <subcellularLocation>
        <location evidence="2">Mitochondrion</location>
    </subcellularLocation>
</comment>
<dbReference type="Pfam" id="PF00155">
    <property type="entry name" value="Aminotran_1_2"/>
    <property type="match status" value="1"/>
</dbReference>
<evidence type="ECO:0000256" key="1">
    <source>
        <dbReference type="ARBA" id="ARBA00001933"/>
    </source>
</evidence>
<dbReference type="PANTHER" id="PTHR42684">
    <property type="entry name" value="ADENOSYLMETHIONINE-8-AMINO-7-OXONONANOATE AMINOTRANSFERASE"/>
    <property type="match status" value="1"/>
</dbReference>
<dbReference type="Gene3D" id="3.40.50.300">
    <property type="entry name" value="P-loop containing nucleotide triphosphate hydrolases"/>
    <property type="match status" value="1"/>
</dbReference>